<dbReference type="Pfam" id="PF16068">
    <property type="entry name" value="DUF4810"/>
    <property type="match status" value="1"/>
</dbReference>
<evidence type="ECO:0008006" key="3">
    <source>
        <dbReference type="Google" id="ProtNLM"/>
    </source>
</evidence>
<dbReference type="InterPro" id="IPR014508">
    <property type="entry name" value="UCP020555_TPR-like"/>
</dbReference>
<gene>
    <name evidence="1" type="ORF">BET10_17235</name>
</gene>
<dbReference type="EMBL" id="MKJU01000028">
    <property type="protein sequence ID" value="OHU89877.1"/>
    <property type="molecule type" value="Genomic_DNA"/>
</dbReference>
<dbReference type="AlphaFoldDB" id="A0A1S1MTR9"/>
<evidence type="ECO:0000313" key="1">
    <source>
        <dbReference type="EMBL" id="OHU89877.1"/>
    </source>
</evidence>
<organism evidence="1 2">
    <name type="scientific">Pseudoalteromonas amylolytica</name>
    <dbReference type="NCBI Taxonomy" id="1859457"/>
    <lineage>
        <taxon>Bacteria</taxon>
        <taxon>Pseudomonadati</taxon>
        <taxon>Pseudomonadota</taxon>
        <taxon>Gammaproteobacteria</taxon>
        <taxon>Alteromonadales</taxon>
        <taxon>Pseudoalteromonadaceae</taxon>
        <taxon>Pseudoalteromonas</taxon>
    </lineage>
</organism>
<sequence length="119" mass="13119">MKNTVTILAVIAAATLAGCKTVKPLYYHGSYNQNIYQHFKADETDVGEQINQLEETVQMAENNSMPIAPGILAHLGYLHLKQGNLESGFGYLEQEKALFPESAKYIDFLIKNAKGAQGE</sequence>
<dbReference type="RefSeq" id="WP_070986481.1">
    <property type="nucleotide sequence ID" value="NZ_MKJU01000028.1"/>
</dbReference>
<reference evidence="1 2" key="1">
    <citation type="submission" date="2016-09" db="EMBL/GenBank/DDBJ databases">
        <title>Pseudoalteromonas amylolytica sp. nov., isolated from the surface seawater.</title>
        <authorList>
            <person name="Wu Y.-H."/>
            <person name="Cheng H."/>
            <person name="Jin X.-B."/>
            <person name="Wang C.-S."/>
            <person name="Xu X.-W."/>
        </authorList>
    </citation>
    <scope>NUCLEOTIDE SEQUENCE [LARGE SCALE GENOMIC DNA]</scope>
    <source>
        <strain evidence="1 2">JW1</strain>
    </source>
</reference>
<dbReference type="PROSITE" id="PS51257">
    <property type="entry name" value="PROKAR_LIPOPROTEIN"/>
    <property type="match status" value="1"/>
</dbReference>
<dbReference type="OrthoDB" id="9800218at2"/>
<dbReference type="STRING" id="1859457.BET10_17235"/>
<keyword evidence="2" id="KW-1185">Reference proteome</keyword>
<accession>A0A1S1MTR9</accession>
<proteinExistence type="predicted"/>
<protein>
    <recommendedName>
        <fullName evidence="3">DUF4810 domain-containing protein</fullName>
    </recommendedName>
</protein>
<evidence type="ECO:0000313" key="2">
    <source>
        <dbReference type="Proteomes" id="UP000179786"/>
    </source>
</evidence>
<dbReference type="Proteomes" id="UP000179786">
    <property type="component" value="Unassembled WGS sequence"/>
</dbReference>
<comment type="caution">
    <text evidence="1">The sequence shown here is derived from an EMBL/GenBank/DDBJ whole genome shotgun (WGS) entry which is preliminary data.</text>
</comment>
<dbReference type="PIRSF" id="PIRSF020555">
    <property type="entry name" value="UCP020555"/>
    <property type="match status" value="1"/>
</dbReference>
<name>A0A1S1MTR9_9GAMM</name>